<name>A0A0E1NZ34_YERPA</name>
<protein>
    <submittedName>
        <fullName evidence="1">Uncharacterized protein</fullName>
    </submittedName>
</protein>
<dbReference type="AlphaFoldDB" id="A0A0E1NZ34"/>
<dbReference type="Proteomes" id="UP000001971">
    <property type="component" value="Chromosome"/>
</dbReference>
<gene>
    <name evidence="1" type="ordered locus">YPA_0130</name>
</gene>
<organism evidence="1 2">
    <name type="scientific">Yersinia pestis bv. Antiqua (strain Antiqua)</name>
    <dbReference type="NCBI Taxonomy" id="360102"/>
    <lineage>
        <taxon>Bacteria</taxon>
        <taxon>Pseudomonadati</taxon>
        <taxon>Pseudomonadota</taxon>
        <taxon>Gammaproteobacteria</taxon>
        <taxon>Enterobacterales</taxon>
        <taxon>Yersiniaceae</taxon>
        <taxon>Yersinia</taxon>
    </lineage>
</organism>
<dbReference type="PATRIC" id="fig|360102.15.peg.3121"/>
<proteinExistence type="predicted"/>
<dbReference type="HOGENOM" id="CLU_2775109_0_0_6"/>
<dbReference type="GeneID" id="57974815"/>
<dbReference type="KEGG" id="ypa:YPA_0130"/>
<evidence type="ECO:0000313" key="1">
    <source>
        <dbReference type="EMBL" id="ABG12099.1"/>
    </source>
</evidence>
<evidence type="ECO:0000313" key="2">
    <source>
        <dbReference type="Proteomes" id="UP000001971"/>
    </source>
</evidence>
<accession>A0A0E1NZ34</accession>
<dbReference type="EMBL" id="CP000308">
    <property type="protein sequence ID" value="ABG12099.1"/>
    <property type="molecule type" value="Genomic_DNA"/>
</dbReference>
<reference evidence="1 2" key="1">
    <citation type="journal article" date="2006" name="J. Bacteriol.">
        <title>Complete genome sequence of Yersinia pestis strains Antiqua and Nepal516: evidence of gene reduction in an emerging pathogen.</title>
        <authorList>
            <person name="Chain P.S."/>
            <person name="Hu P."/>
            <person name="Malfatti S.A."/>
            <person name="Radnedge L."/>
            <person name="Larimer F."/>
            <person name="Vergez L.M."/>
            <person name="Worsham P."/>
            <person name="Chu M.C."/>
            <person name="Andersen G.L."/>
        </authorList>
    </citation>
    <scope>NUCLEOTIDE SEQUENCE [LARGE SCALE GENOMIC DNA]</scope>
    <source>
        <strain evidence="1 2">Antiqua</strain>
    </source>
</reference>
<dbReference type="RefSeq" id="WP_002212009.1">
    <property type="nucleotide sequence ID" value="NC_008150.1"/>
</dbReference>
<sequence length="69" mass="7118">MEDNGAVAKETIEGTVGYIGDDISLLTSAMNNFSSQVSEQVSMLGAIQSNVTGSIAMISCYSIGRVIAA</sequence>